<keyword evidence="1" id="KW-1133">Transmembrane helix</keyword>
<name>A0ABS7JUU6_9SPHN</name>
<dbReference type="RefSeq" id="WP_221602523.1">
    <property type="nucleotide sequence ID" value="NZ_JAIGNU010000001.1"/>
</dbReference>
<feature type="transmembrane region" description="Helical" evidence="1">
    <location>
        <begin position="27"/>
        <end position="45"/>
    </location>
</feature>
<comment type="caution">
    <text evidence="2">The sequence shown here is derived from an EMBL/GenBank/DDBJ whole genome shotgun (WGS) entry which is preliminary data.</text>
</comment>
<protein>
    <recommendedName>
        <fullName evidence="4">DUF4175 domain-containing protein</fullName>
    </recommendedName>
</protein>
<evidence type="ECO:0008006" key="4">
    <source>
        <dbReference type="Google" id="ProtNLM"/>
    </source>
</evidence>
<accession>A0ABS7JUU6</accession>
<keyword evidence="3" id="KW-1185">Reference proteome</keyword>
<evidence type="ECO:0000313" key="2">
    <source>
        <dbReference type="EMBL" id="MBX7501436.1"/>
    </source>
</evidence>
<dbReference type="EMBL" id="JAIGNU010000001">
    <property type="protein sequence ID" value="MBX7501436.1"/>
    <property type="molecule type" value="Genomic_DNA"/>
</dbReference>
<evidence type="ECO:0000313" key="3">
    <source>
        <dbReference type="Proteomes" id="UP000782554"/>
    </source>
</evidence>
<proteinExistence type="predicted"/>
<sequence length="87" mass="9494">MTDPNDGAWFAPKRFGYGCGLPIARQGWALLAGYLLVVGLCVQLAQWDPDVGMIGALALFVPATAVFLVIAAWKTRGGWRWRWGGED</sequence>
<keyword evidence="1" id="KW-0472">Membrane</keyword>
<organism evidence="2 3">
    <name type="scientific">Qipengyuania mesophila</name>
    <dbReference type="NCBI Taxonomy" id="2867246"/>
    <lineage>
        <taxon>Bacteria</taxon>
        <taxon>Pseudomonadati</taxon>
        <taxon>Pseudomonadota</taxon>
        <taxon>Alphaproteobacteria</taxon>
        <taxon>Sphingomonadales</taxon>
        <taxon>Erythrobacteraceae</taxon>
        <taxon>Qipengyuania</taxon>
    </lineage>
</organism>
<evidence type="ECO:0000256" key="1">
    <source>
        <dbReference type="SAM" id="Phobius"/>
    </source>
</evidence>
<dbReference type="Proteomes" id="UP000782554">
    <property type="component" value="Unassembled WGS sequence"/>
</dbReference>
<reference evidence="2 3" key="1">
    <citation type="submission" date="2021-08" db="EMBL/GenBank/DDBJ databases">
        <title>Comparative Genomics Analysis of the Genus Qipengyuania Reveals Extensive Genetic Diversity and Metabolic Versatility, Including the Description of Fifteen Novel Species.</title>
        <authorList>
            <person name="Liu Y."/>
        </authorList>
    </citation>
    <scope>NUCLEOTIDE SEQUENCE [LARGE SCALE GENOMIC DNA]</scope>
    <source>
        <strain evidence="2 3">YG27</strain>
    </source>
</reference>
<keyword evidence="1" id="KW-0812">Transmembrane</keyword>
<feature type="transmembrane region" description="Helical" evidence="1">
    <location>
        <begin position="51"/>
        <end position="73"/>
    </location>
</feature>
<gene>
    <name evidence="2" type="ORF">K3181_08280</name>
</gene>